<dbReference type="Proteomes" id="UP000321907">
    <property type="component" value="Unassembled WGS sequence"/>
</dbReference>
<gene>
    <name evidence="3" type="ORF">FUA23_15970</name>
</gene>
<dbReference type="InterPro" id="IPR047971">
    <property type="entry name" value="ExeM-like"/>
</dbReference>
<dbReference type="NCBIfam" id="NF033681">
    <property type="entry name" value="ExeM_NucH_DNase"/>
    <property type="match status" value="1"/>
</dbReference>
<sequence>MRILFSFLAICLSFTLCAQQAILTGILDGDLFNSGGQGGNPKVIELYVNGSLDISGYQLSRTNATNVFTFPAGSTYSDEFVYVVNPSGEDQYIAAFGTSGDFANYLLSNNVAGNGDDPYQLLNASGVVLDQTGGPDGSSYTYRDGHFYRVDNTGPDGAWVAANWTGGNGTVDNQPVSSYAALTMFGTYSVTPPGPNVSASANGNLTEPSTDGGFLVTLSEVAAANVTVTYTLAGTAVAGADYVAPSGSIQILAGDLSAVLPIEVLDDADSELSETIEITLTSVSDATYSLGSGATINVFDDEPVAAILISAIQGTGTTSPAVGQTLTIEGIVVGDFQGGTGVGLGGFFVQEEDNDADANPMTSEGIWVYDNTGGVDVSVGDKVAVTGLVEESSNLTQMNVTGGGSSVSIVSTSNTLPTAANLALPVANDADYEPFEGMLTTITSPVFVTETFGVGRYGEFVVSEGERLVQYTECNEPDPAGLAAYNAQQSLRKLTVDDGRSGENVYPIVLGNGQQVTATNSLRSGSSITGLTGIIDERFSAYRMQATDFTVGAENARPTSAPALGGDITVVGMNVLNYFTTLNSRGANNQAEFDRQEIKIVKAICELDADIIGLVEIENNGYGANGALQSLIDAIAAECGTQYSFVTSPNTGGDEIQVALIYKPNVVMESGTAAALSTPANVFSRNRIPVAQTFKVIDAGNPSLDGELTVCVNHWKSKGSSCGSGDDDTGGAGNCDGSRTAAAQAIYDWLETNPTGTTDTDNLVIGDLNAYSQEAPITLFTDAGYVNAVREAAGAGSFPCGGNPSYVFSGEWGSLDQALASASLASQVTGAIPWPVNAPEPIALDYDTQYNDPALWAADYYRFSDHDPVVIGLKLDSPLPVELLSFTGQEQEGDVLLNWSTASEQMTERFDVQRRDVNSTFATIGTLPATGNSSEQQDYSFLDTDPVNGTNEYRLRIVDVDGSEAFSDIVSIEIEGTNSLEIRQVSPRQFRLFGGTSGAEYLFTNAAGAVLRKGTITNELTDIDGSGLPAGIYFLVIQSRNVGGQTFKIVLR</sequence>
<name>A0A5C7FRM1_9BACT</name>
<dbReference type="PANTHER" id="PTHR42834">
    <property type="entry name" value="ENDONUCLEASE/EXONUCLEASE/PHOSPHATASE FAMILY PROTEIN (AFU_ORTHOLOGUE AFUA_3G09210)"/>
    <property type="match status" value="1"/>
</dbReference>
<dbReference type="InterPro" id="IPR038081">
    <property type="entry name" value="CalX-like_sf"/>
</dbReference>
<dbReference type="Gene3D" id="2.60.40.2030">
    <property type="match status" value="1"/>
</dbReference>
<keyword evidence="3" id="KW-0255">Endonuclease</keyword>
<dbReference type="Pfam" id="PF03372">
    <property type="entry name" value="Exo_endo_phos"/>
    <property type="match status" value="1"/>
</dbReference>
<keyword evidence="1" id="KW-0732">Signal</keyword>
<dbReference type="AlphaFoldDB" id="A0A5C7FRM1"/>
<evidence type="ECO:0000256" key="1">
    <source>
        <dbReference type="SAM" id="SignalP"/>
    </source>
</evidence>
<dbReference type="PANTHER" id="PTHR42834:SF1">
    <property type="entry name" value="ENDONUCLEASE_EXONUCLEASE_PHOSPHATASE FAMILY PROTEIN (AFU_ORTHOLOGUE AFUA_3G09210)"/>
    <property type="match status" value="1"/>
</dbReference>
<evidence type="ECO:0000259" key="2">
    <source>
        <dbReference type="Pfam" id="PF03372"/>
    </source>
</evidence>
<keyword evidence="3" id="KW-0378">Hydrolase</keyword>
<reference evidence="3 4" key="1">
    <citation type="submission" date="2019-08" db="EMBL/GenBank/DDBJ databases">
        <title>Lewinella sp. strain SSH13 Genome sequencing and assembly.</title>
        <authorList>
            <person name="Kim I."/>
        </authorList>
    </citation>
    <scope>NUCLEOTIDE SEQUENCE [LARGE SCALE GENOMIC DNA]</scope>
    <source>
        <strain evidence="3 4">SSH13</strain>
    </source>
</reference>
<dbReference type="Gene3D" id="3.60.10.10">
    <property type="entry name" value="Endonuclease/exonuclease/phosphatase"/>
    <property type="match status" value="1"/>
</dbReference>
<dbReference type="CDD" id="cd04486">
    <property type="entry name" value="YhcR_OBF_like"/>
    <property type="match status" value="1"/>
</dbReference>
<keyword evidence="4" id="KW-1185">Reference proteome</keyword>
<dbReference type="InterPro" id="IPR013783">
    <property type="entry name" value="Ig-like_fold"/>
</dbReference>
<evidence type="ECO:0000313" key="4">
    <source>
        <dbReference type="Proteomes" id="UP000321907"/>
    </source>
</evidence>
<dbReference type="SUPFAM" id="SSF56219">
    <property type="entry name" value="DNase I-like"/>
    <property type="match status" value="1"/>
</dbReference>
<feature type="chain" id="PRO_5022949448" evidence="1">
    <location>
        <begin position="19"/>
        <end position="1052"/>
    </location>
</feature>
<proteinExistence type="predicted"/>
<dbReference type="InterPro" id="IPR005135">
    <property type="entry name" value="Endo/exonuclease/phosphatase"/>
</dbReference>
<organism evidence="3 4">
    <name type="scientific">Neolewinella aurantiaca</name>
    <dbReference type="NCBI Taxonomy" id="2602767"/>
    <lineage>
        <taxon>Bacteria</taxon>
        <taxon>Pseudomonadati</taxon>
        <taxon>Bacteroidota</taxon>
        <taxon>Saprospiria</taxon>
        <taxon>Saprospirales</taxon>
        <taxon>Lewinellaceae</taxon>
        <taxon>Neolewinella</taxon>
    </lineage>
</organism>
<evidence type="ECO:0000313" key="3">
    <source>
        <dbReference type="EMBL" id="TXF88137.1"/>
    </source>
</evidence>
<feature type="signal peptide" evidence="1">
    <location>
        <begin position="1"/>
        <end position="18"/>
    </location>
</feature>
<dbReference type="InterPro" id="IPR036691">
    <property type="entry name" value="Endo/exonu/phosph_ase_sf"/>
</dbReference>
<dbReference type="SUPFAM" id="SSF141072">
    <property type="entry name" value="CalX-like"/>
    <property type="match status" value="1"/>
</dbReference>
<feature type="domain" description="Endonuclease/exonuclease/phosphatase" evidence="2">
    <location>
        <begin position="581"/>
        <end position="866"/>
    </location>
</feature>
<dbReference type="OrthoDB" id="9800417at2"/>
<dbReference type="GO" id="GO:0004519">
    <property type="term" value="F:endonuclease activity"/>
    <property type="evidence" value="ECO:0007669"/>
    <property type="project" value="UniProtKB-KW"/>
</dbReference>
<dbReference type="CDD" id="cd10283">
    <property type="entry name" value="MnuA_DNase1-like"/>
    <property type="match status" value="1"/>
</dbReference>
<keyword evidence="3" id="KW-0540">Nuclease</keyword>
<dbReference type="RefSeq" id="WP_147931763.1">
    <property type="nucleotide sequence ID" value="NZ_VOXD01000026.1"/>
</dbReference>
<dbReference type="Gene3D" id="2.60.40.10">
    <property type="entry name" value="Immunoglobulins"/>
    <property type="match status" value="1"/>
</dbReference>
<accession>A0A5C7FRM1</accession>
<comment type="caution">
    <text evidence="3">The sequence shown here is derived from an EMBL/GenBank/DDBJ whole genome shotgun (WGS) entry which is preliminary data.</text>
</comment>
<dbReference type="EMBL" id="VOXD01000026">
    <property type="protein sequence ID" value="TXF88137.1"/>
    <property type="molecule type" value="Genomic_DNA"/>
</dbReference>
<protein>
    <submittedName>
        <fullName evidence="3">ExeM/NucH family extracellular endonuclease</fullName>
    </submittedName>
</protein>